<dbReference type="Gene3D" id="3.40.50.200">
    <property type="entry name" value="Peptidase S8/S53 domain"/>
    <property type="match status" value="1"/>
</dbReference>
<dbReference type="RefSeq" id="WP_380623716.1">
    <property type="nucleotide sequence ID" value="NZ_JBHSDK010000028.1"/>
</dbReference>
<protein>
    <submittedName>
        <fullName evidence="10">S8 family peptidase</fullName>
        <ecNumber evidence="10">3.4.-.-</ecNumber>
    </submittedName>
</protein>
<feature type="signal peptide" evidence="7">
    <location>
        <begin position="1"/>
        <end position="25"/>
    </location>
</feature>
<dbReference type="CDD" id="cd04077">
    <property type="entry name" value="Peptidases_S8_PCSK9_ProteinaseK_like"/>
    <property type="match status" value="1"/>
</dbReference>
<dbReference type="InterPro" id="IPR036852">
    <property type="entry name" value="Peptidase_S8/S53_dom_sf"/>
</dbReference>
<accession>A0ABV8U3D2</accession>
<dbReference type="PROSITE" id="PS51892">
    <property type="entry name" value="SUBTILASE"/>
    <property type="match status" value="1"/>
</dbReference>
<evidence type="ECO:0000313" key="11">
    <source>
        <dbReference type="Proteomes" id="UP001595823"/>
    </source>
</evidence>
<feature type="domain" description="Peptidase S8/S53" evidence="8">
    <location>
        <begin position="129"/>
        <end position="354"/>
    </location>
</feature>
<dbReference type="InterPro" id="IPR037045">
    <property type="entry name" value="S8pro/Inhibitor_I9_sf"/>
</dbReference>
<evidence type="ECO:0000259" key="8">
    <source>
        <dbReference type="Pfam" id="PF00082"/>
    </source>
</evidence>
<dbReference type="GO" id="GO:0016787">
    <property type="term" value="F:hydrolase activity"/>
    <property type="evidence" value="ECO:0007669"/>
    <property type="project" value="UniProtKB-KW"/>
</dbReference>
<feature type="domain" description="Inhibitor I9" evidence="9">
    <location>
        <begin position="44"/>
        <end position="87"/>
    </location>
</feature>
<dbReference type="SUPFAM" id="SSF52743">
    <property type="entry name" value="Subtilisin-like"/>
    <property type="match status" value="1"/>
</dbReference>
<evidence type="ECO:0000256" key="4">
    <source>
        <dbReference type="ARBA" id="ARBA00022825"/>
    </source>
</evidence>
<evidence type="ECO:0000256" key="3">
    <source>
        <dbReference type="ARBA" id="ARBA00022801"/>
    </source>
</evidence>
<keyword evidence="11" id="KW-1185">Reference proteome</keyword>
<keyword evidence="2 5" id="KW-0645">Protease</keyword>
<dbReference type="PANTHER" id="PTHR43806">
    <property type="entry name" value="PEPTIDASE S8"/>
    <property type="match status" value="1"/>
</dbReference>
<name>A0ABV8U3D2_9ACTN</name>
<dbReference type="InterPro" id="IPR015500">
    <property type="entry name" value="Peptidase_S8_subtilisin-rel"/>
</dbReference>
<dbReference type="InterPro" id="IPR023827">
    <property type="entry name" value="Peptidase_S8_Asp-AS"/>
</dbReference>
<evidence type="ECO:0000256" key="5">
    <source>
        <dbReference type="PROSITE-ProRule" id="PRU01240"/>
    </source>
</evidence>
<dbReference type="InterPro" id="IPR010259">
    <property type="entry name" value="S8pro/Inhibitor_I9"/>
</dbReference>
<sequence>MKKTRLFTALGALGVAAALAAPASAAESGGYIVSLEDGAAMDPTSHGAEDIRPYTIIDGYYAELSPAEAARLADDPRVAAVEPDRPIMLEGSGSQPSPPWNLDRVDQRGPILDDEYVWDGDGEGVDAYVLDTGVNAVHPTFGGRVAPGADFIGDGDGTEDCNGHGTAVAGVIAGEEFGVAKAATIVPVRALDCNGAGTLAGVIAAVEWITENADGPSVANLSLGGPAGHTALTEAVQNSIASGVSYTVAAGGSNADACGYTPANIPEAITVSGTDTADRRASFANWGDCVDLFAPAVGITVPWGDGVNTVSGTSFAAPHAAGAVAIYLSCHPEKTAGEVHDWIVDNATAGAVQNPQGPDRFLYTRVDTCA</sequence>
<comment type="caution">
    <text evidence="10">The sequence shown here is derived from an EMBL/GenBank/DDBJ whole genome shotgun (WGS) entry which is preliminary data.</text>
</comment>
<feature type="active site" description="Charge relay system" evidence="5">
    <location>
        <position position="314"/>
    </location>
</feature>
<feature type="chain" id="PRO_5045298230" evidence="7">
    <location>
        <begin position="26"/>
        <end position="370"/>
    </location>
</feature>
<keyword evidence="3 5" id="KW-0378">Hydrolase</keyword>
<evidence type="ECO:0000256" key="7">
    <source>
        <dbReference type="SAM" id="SignalP"/>
    </source>
</evidence>
<proteinExistence type="inferred from homology"/>
<dbReference type="PANTHER" id="PTHR43806:SF11">
    <property type="entry name" value="CEREVISIN-RELATED"/>
    <property type="match status" value="1"/>
</dbReference>
<dbReference type="PRINTS" id="PR00723">
    <property type="entry name" value="SUBTILISIN"/>
</dbReference>
<evidence type="ECO:0000256" key="2">
    <source>
        <dbReference type="ARBA" id="ARBA00022670"/>
    </source>
</evidence>
<comment type="similarity">
    <text evidence="1 5 6">Belongs to the peptidase S8 family.</text>
</comment>
<dbReference type="PROSITE" id="PS00138">
    <property type="entry name" value="SUBTILASE_SER"/>
    <property type="match status" value="1"/>
</dbReference>
<reference evidence="11" key="1">
    <citation type="journal article" date="2019" name="Int. J. Syst. Evol. Microbiol.">
        <title>The Global Catalogue of Microorganisms (GCM) 10K type strain sequencing project: providing services to taxonomists for standard genome sequencing and annotation.</title>
        <authorList>
            <consortium name="The Broad Institute Genomics Platform"/>
            <consortium name="The Broad Institute Genome Sequencing Center for Infectious Disease"/>
            <person name="Wu L."/>
            <person name="Ma J."/>
        </authorList>
    </citation>
    <scope>NUCLEOTIDE SEQUENCE [LARGE SCALE GENOMIC DNA]</scope>
    <source>
        <strain evidence="11">IBRC-M 10908</strain>
    </source>
</reference>
<evidence type="ECO:0000259" key="9">
    <source>
        <dbReference type="Pfam" id="PF05922"/>
    </source>
</evidence>
<dbReference type="InterPro" id="IPR023828">
    <property type="entry name" value="Peptidase_S8_Ser-AS"/>
</dbReference>
<dbReference type="InterPro" id="IPR000209">
    <property type="entry name" value="Peptidase_S8/S53_dom"/>
</dbReference>
<organism evidence="10 11">
    <name type="scientific">Salininema proteolyticum</name>
    <dbReference type="NCBI Taxonomy" id="1607685"/>
    <lineage>
        <taxon>Bacteria</taxon>
        <taxon>Bacillati</taxon>
        <taxon>Actinomycetota</taxon>
        <taxon>Actinomycetes</taxon>
        <taxon>Glycomycetales</taxon>
        <taxon>Glycomycetaceae</taxon>
        <taxon>Salininema</taxon>
    </lineage>
</organism>
<gene>
    <name evidence="10" type="ORF">ACFPET_18035</name>
</gene>
<dbReference type="Proteomes" id="UP001595823">
    <property type="component" value="Unassembled WGS sequence"/>
</dbReference>
<dbReference type="Gene3D" id="3.30.70.80">
    <property type="entry name" value="Peptidase S8 propeptide/proteinase inhibitor I9"/>
    <property type="match status" value="1"/>
</dbReference>
<dbReference type="PROSITE" id="PS00136">
    <property type="entry name" value="SUBTILASE_ASP"/>
    <property type="match status" value="1"/>
</dbReference>
<dbReference type="InterPro" id="IPR034193">
    <property type="entry name" value="PCSK9_ProteinaseK-like"/>
</dbReference>
<evidence type="ECO:0000256" key="1">
    <source>
        <dbReference type="ARBA" id="ARBA00011073"/>
    </source>
</evidence>
<dbReference type="InterPro" id="IPR050131">
    <property type="entry name" value="Peptidase_S8_subtilisin-like"/>
</dbReference>
<dbReference type="SUPFAM" id="SSF54897">
    <property type="entry name" value="Protease propeptides/inhibitors"/>
    <property type="match status" value="1"/>
</dbReference>
<feature type="active site" description="Charge relay system" evidence="5">
    <location>
        <position position="131"/>
    </location>
</feature>
<feature type="active site" description="Charge relay system" evidence="5">
    <location>
        <position position="164"/>
    </location>
</feature>
<keyword evidence="7" id="KW-0732">Signal</keyword>
<dbReference type="PROSITE" id="PS00137">
    <property type="entry name" value="SUBTILASE_HIS"/>
    <property type="match status" value="1"/>
</dbReference>
<dbReference type="Pfam" id="PF05922">
    <property type="entry name" value="Inhibitor_I9"/>
    <property type="match status" value="1"/>
</dbReference>
<dbReference type="EC" id="3.4.-.-" evidence="10"/>
<evidence type="ECO:0000313" key="10">
    <source>
        <dbReference type="EMBL" id="MFC4337106.1"/>
    </source>
</evidence>
<evidence type="ECO:0000256" key="6">
    <source>
        <dbReference type="RuleBase" id="RU003355"/>
    </source>
</evidence>
<dbReference type="InterPro" id="IPR022398">
    <property type="entry name" value="Peptidase_S8_His-AS"/>
</dbReference>
<dbReference type="Pfam" id="PF00082">
    <property type="entry name" value="Peptidase_S8"/>
    <property type="match status" value="1"/>
</dbReference>
<dbReference type="EMBL" id="JBHSDK010000028">
    <property type="protein sequence ID" value="MFC4337106.1"/>
    <property type="molecule type" value="Genomic_DNA"/>
</dbReference>
<keyword evidence="4 5" id="KW-0720">Serine protease</keyword>